<reference evidence="1" key="1">
    <citation type="submission" date="2018-02" db="EMBL/GenBank/DDBJ databases">
        <title>The genomes of Aspergillus section Nigri reveals drivers in fungal speciation.</title>
        <authorList>
            <consortium name="DOE Joint Genome Institute"/>
            <person name="Vesth T.C."/>
            <person name="Nybo J."/>
            <person name="Theobald S."/>
            <person name="Brandl J."/>
            <person name="Frisvad J.C."/>
            <person name="Nielsen K.F."/>
            <person name="Lyhne E.K."/>
            <person name="Kogle M.E."/>
            <person name="Kuo A."/>
            <person name="Riley R."/>
            <person name="Clum A."/>
            <person name="Nolan M."/>
            <person name="Lipzen A."/>
            <person name="Salamov A."/>
            <person name="Henrissat B."/>
            <person name="Wiebenga A."/>
            <person name="De vries R.P."/>
            <person name="Grigoriev I.V."/>
            <person name="Mortensen U.H."/>
            <person name="Andersen M.R."/>
            <person name="Baker S.E."/>
        </authorList>
    </citation>
    <scope>NUCLEOTIDE SEQUENCE</scope>
    <source>
        <strain evidence="1">CBS 621.78</strain>
    </source>
</reference>
<gene>
    <name evidence="1" type="ORF">BO95DRAFT_508738</name>
</gene>
<protein>
    <submittedName>
        <fullName evidence="1">Uncharacterized protein</fullName>
    </submittedName>
</protein>
<sequence length="263" mass="30265">MGAFLSQISGSKKRRQNALTRKGGPNVSMMDTKLPRGPSQHTLKRVTKVKPKVDRRCSKCSKAIPESVQIYWNPLEPDEKSKMWCKSCFPYWDNHSSGKMVAHQKKAKVSQMKQKTTAHKATVWRYSHFEYDQPGESSFAINEITSTSVGFSSNIGDEWHGRRVRRRFKPGFAQAGGYRAMLEKRKHRLLPMVWRQITDLPDFECEECKVTRLERWILTVHNGVARLSCLKCRKGLYDGARKTKDAGRSRALCLRPLTARHAR</sequence>
<dbReference type="EMBL" id="KZ825405">
    <property type="protein sequence ID" value="RAH40621.1"/>
    <property type="molecule type" value="Genomic_DNA"/>
</dbReference>
<organism evidence="1 2">
    <name type="scientific">Aspergillus brunneoviolaceus CBS 621.78</name>
    <dbReference type="NCBI Taxonomy" id="1450534"/>
    <lineage>
        <taxon>Eukaryota</taxon>
        <taxon>Fungi</taxon>
        <taxon>Dikarya</taxon>
        <taxon>Ascomycota</taxon>
        <taxon>Pezizomycotina</taxon>
        <taxon>Eurotiomycetes</taxon>
        <taxon>Eurotiomycetidae</taxon>
        <taxon>Eurotiales</taxon>
        <taxon>Aspergillaceae</taxon>
        <taxon>Aspergillus</taxon>
        <taxon>Aspergillus subgen. Circumdati</taxon>
    </lineage>
</organism>
<dbReference type="Proteomes" id="UP000249057">
    <property type="component" value="Unassembled WGS sequence"/>
</dbReference>
<keyword evidence="2" id="KW-1185">Reference proteome</keyword>
<evidence type="ECO:0000313" key="2">
    <source>
        <dbReference type="Proteomes" id="UP000249057"/>
    </source>
</evidence>
<accession>A0ACD1FUL4</accession>
<evidence type="ECO:0000313" key="1">
    <source>
        <dbReference type="EMBL" id="RAH40621.1"/>
    </source>
</evidence>
<name>A0ACD1FUL4_9EURO</name>
<proteinExistence type="predicted"/>